<protein>
    <submittedName>
        <fullName evidence="2">GNAT family N-acetyltransferase</fullName>
        <ecNumber evidence="2">2.3.1.-</ecNumber>
    </submittedName>
</protein>
<feature type="domain" description="N-acetyltransferase" evidence="1">
    <location>
        <begin position="78"/>
        <end position="241"/>
    </location>
</feature>
<accession>A0ABW1J1I4</accession>
<gene>
    <name evidence="2" type="ORF">ACFQE5_10785</name>
</gene>
<dbReference type="EMBL" id="JBHSQW010000025">
    <property type="protein sequence ID" value="MFC5994694.1"/>
    <property type="molecule type" value="Genomic_DNA"/>
</dbReference>
<dbReference type="SUPFAM" id="SSF55729">
    <property type="entry name" value="Acyl-CoA N-acyltransferases (Nat)"/>
    <property type="match status" value="1"/>
</dbReference>
<dbReference type="EC" id="2.3.1.-" evidence="2"/>
<keyword evidence="3" id="KW-1185">Reference proteome</keyword>
<evidence type="ECO:0000313" key="2">
    <source>
        <dbReference type="EMBL" id="MFC5994694.1"/>
    </source>
</evidence>
<sequence>MKERDAVAVADWFAPESPGGLVHAHIVQTGIGRCRVDRWPGPSTVLAELPGGNVAARGEPRVVADLAGFVQAEPEWLPVLREVDPDTAVWPRLVAVLPDPVDLPAPAHAVRRLGPDDADALARLDASIGWVWGTWGGPAGLAASGTAWAAFDGPRLVSLACSFFLGRDYEDIGVVTDPHHRGHGLASACATALVGEIRARGRRPTWTTSPDNAASLSISARLGFVRVREDALYAVHTPIPS</sequence>
<evidence type="ECO:0000313" key="3">
    <source>
        <dbReference type="Proteomes" id="UP001596302"/>
    </source>
</evidence>
<dbReference type="Pfam" id="PF12746">
    <property type="entry name" value="GNAT_acetyltran"/>
    <property type="match status" value="1"/>
</dbReference>
<organism evidence="2 3">
    <name type="scientific">Pseudonocardia hispaniensis</name>
    <dbReference type="NCBI Taxonomy" id="904933"/>
    <lineage>
        <taxon>Bacteria</taxon>
        <taxon>Bacillati</taxon>
        <taxon>Actinomycetota</taxon>
        <taxon>Actinomycetes</taxon>
        <taxon>Pseudonocardiales</taxon>
        <taxon>Pseudonocardiaceae</taxon>
        <taxon>Pseudonocardia</taxon>
    </lineage>
</organism>
<comment type="caution">
    <text evidence="2">The sequence shown here is derived from an EMBL/GenBank/DDBJ whole genome shotgun (WGS) entry which is preliminary data.</text>
</comment>
<dbReference type="PROSITE" id="PS51186">
    <property type="entry name" value="GNAT"/>
    <property type="match status" value="1"/>
</dbReference>
<evidence type="ECO:0000259" key="1">
    <source>
        <dbReference type="PROSITE" id="PS51186"/>
    </source>
</evidence>
<dbReference type="RefSeq" id="WP_379584725.1">
    <property type="nucleotide sequence ID" value="NZ_JBHSQW010000025.1"/>
</dbReference>
<dbReference type="InterPro" id="IPR000182">
    <property type="entry name" value="GNAT_dom"/>
</dbReference>
<dbReference type="Proteomes" id="UP001596302">
    <property type="component" value="Unassembled WGS sequence"/>
</dbReference>
<dbReference type="Gene3D" id="3.40.630.30">
    <property type="match status" value="1"/>
</dbReference>
<name>A0ABW1J1I4_9PSEU</name>
<keyword evidence="2" id="KW-0808">Transferase</keyword>
<dbReference type="InterPro" id="IPR027365">
    <property type="entry name" value="GNAT_acetyltra_YdfB-like"/>
</dbReference>
<dbReference type="GO" id="GO:0016746">
    <property type="term" value="F:acyltransferase activity"/>
    <property type="evidence" value="ECO:0007669"/>
    <property type="project" value="UniProtKB-KW"/>
</dbReference>
<keyword evidence="2" id="KW-0012">Acyltransferase</keyword>
<dbReference type="InterPro" id="IPR016181">
    <property type="entry name" value="Acyl_CoA_acyltransferase"/>
</dbReference>
<reference evidence="3" key="1">
    <citation type="journal article" date="2019" name="Int. J. Syst. Evol. Microbiol.">
        <title>The Global Catalogue of Microorganisms (GCM) 10K type strain sequencing project: providing services to taxonomists for standard genome sequencing and annotation.</title>
        <authorList>
            <consortium name="The Broad Institute Genomics Platform"/>
            <consortium name="The Broad Institute Genome Sequencing Center for Infectious Disease"/>
            <person name="Wu L."/>
            <person name="Ma J."/>
        </authorList>
    </citation>
    <scope>NUCLEOTIDE SEQUENCE [LARGE SCALE GENOMIC DNA]</scope>
    <source>
        <strain evidence="3">CCM 8391</strain>
    </source>
</reference>
<proteinExistence type="predicted"/>